<evidence type="ECO:0000256" key="1">
    <source>
        <dbReference type="SAM" id="MobiDB-lite"/>
    </source>
</evidence>
<proteinExistence type="predicted"/>
<feature type="region of interest" description="Disordered" evidence="1">
    <location>
        <begin position="416"/>
        <end position="449"/>
    </location>
</feature>
<name>A0A1I7TCZ2_9PELO</name>
<feature type="region of interest" description="Disordered" evidence="1">
    <location>
        <begin position="1475"/>
        <end position="1503"/>
    </location>
</feature>
<feature type="compositionally biased region" description="Polar residues" evidence="1">
    <location>
        <begin position="950"/>
        <end position="961"/>
    </location>
</feature>
<feature type="compositionally biased region" description="Basic and acidic residues" evidence="1">
    <location>
        <begin position="1705"/>
        <end position="1732"/>
    </location>
</feature>
<feature type="compositionally biased region" description="Basic and acidic residues" evidence="1">
    <location>
        <begin position="513"/>
        <end position="539"/>
    </location>
</feature>
<evidence type="ECO:0000313" key="2">
    <source>
        <dbReference type="Proteomes" id="UP000095282"/>
    </source>
</evidence>
<reference evidence="3" key="1">
    <citation type="submission" date="2016-11" db="UniProtKB">
        <authorList>
            <consortium name="WormBaseParasite"/>
        </authorList>
    </citation>
    <scope>IDENTIFICATION</scope>
</reference>
<protein>
    <submittedName>
        <fullName evidence="3">FYVE-type domain-containing protein</fullName>
    </submittedName>
</protein>
<feature type="compositionally biased region" description="Polar residues" evidence="1">
    <location>
        <begin position="1487"/>
        <end position="1496"/>
    </location>
</feature>
<sequence length="1858" mass="209110">MNSECDYNIKSSSRYHQSESCTKLNYVYTSRQCDEYFEYLDELRRIIFGRNYQMSSETSFISHAESIHYHTQSGRTLVYQIENASDYGIKLAPTPSRIETLITDTYIAEEHVLAHLETSEIISPKQCHQHQSVVEESMNNHMQSFSEVVDTNKEIQNSSEMTFIDNSTQYPSSIEKGQSDYDFYNYETHFEDGDNLSEEVQENIALHEDFEKVLEETDSVFEELNDDSVDMKCSISDDKVRRIVGIVNRHGERNNSSCSEQMDLIDPEVDFNSITLTDLLSHGVSSNYEVDDYDKEMIYNFSDFLLPSIFNNLTHVATSSVDPPRNYDNSVTPVQSGETTPIPSVENAIDYTHHDQPETSENNMLVNMIEDYLKMVREASLELDQSVGRETSQEVVTGFTPSSSFSEDLNFEETNDLGIEKSEGDTGKPEIGKAETEIKSEKDLEEKLSKPLEKVEFLPVAPRKSSVEEWKSITLRNELGEDSKNFLTPETELNGTKNKSLEVSGSNFLENGKANEDDQKTTPDEETDESKSSSDLVKEEHKNQLAFSSKLSTDFEINSADITFGKNKLESLTAYEQNKLIAKAVRENKFLLNGQTTIEQSVDNYEVESVDSKDTHAELFLPEIERLTRTVDVKKVQFSEDTADQSQDYSLPEIEHSLDELTAQIGDDIPHQQVKEHNGSAGQTLHLPAIIREDDAEEFGKNEKNSPVLDGNDLSDNSENVTDGIASDNICTVLEEPEIVYQSVLSYQQPHGSSIVNSIIQIDLFGPEGFGYTAQAHKEAELITENESYPALNEFSETLSIKDSSKSLVPASSKTGSCLAEQGQTEIYSKNDEIVETILNSLISQVVEDNMEIVNECAEDAEKFAEQGDAASCNLQFPTEVMEYIEDITEEEVTDVMEDMLRVVMQYHEDLTLEKPIIDDVTFTVKTLMSLLTNSSEDFPPHLEISVSTEEYENQANSDSKQQNDDEPYNTSSLLVDPEVANENQTNDRFEFALNSRCTEMQTELVNRIEKKNQSVFEVIEKMLDALESEELQCSESCFLTDDQKDYESISSNSANNVTDTEVAETLDVLVNAVCDHFLNDTGNKILEEDEEEKTSEFSGFKKNEEETHVKSIEDEVSSILMSLLAGVDSFRNNLETETVYPKPLSVKPNEEIAILNEHGIGKLSRDIEIVLECLIQSVCFPKVIEIAELLIKNDYGTVLDDGNNENISSGEDVESILNELVDRIICNQNDETLNRPVYQEQVENGYDLGKQTIETLNDSGFEDVQTEGISRESFPDGRMELDELDSIESNHVDGTGLEQPIDDEEPVTIESTERTPKSEDVSHKQPSQDDERTILNNHINKNVFTGESAPLLTDSSSIHFVPCIQYEENSNRDVSNDSSYFKSDDVETNLPNEEIRFETAEKLESRFNKGFTLEFLLDKEKNDDGSISFPITDLHSSGLTGVCCRFDNYVEALMEETCQRAIFEAAEQVSKKLSKSEPPVHDTSNDCETTSQFETPFSEPSVFMTPESTIKHDGMLGMNLLCSENYTVEHLHVNAQQTETERQPTENPYAGSEFSEMAETADNFSELSGNQFGTETEFREDYQFDMLDSAHSSEYAPCTGPAEAETTRRKWLGPCDASFQDLDDNQNYNGVSSAHRIGSDPLFVNPFLNEFQENNDEEELVFSELYSPQSAEQESNVTLELADVFLPLRSDTSMHTRTMVNEISENRSCDDVEENKIQNSNEDRTSKHEVESTPTPSTNFTRVELDTHSLHVIDSNRSEIIPELSALNENVGNLVPTNSSLNLPGETTSTESSLKSLEQPSTSLVLKEVSHFLSTACVAAMIFISPSENASPSFNPDIIEDASKYFSNEPNIEDDNI</sequence>
<keyword evidence="2" id="KW-1185">Reference proteome</keyword>
<feature type="compositionally biased region" description="Basic and acidic residues" evidence="1">
    <location>
        <begin position="418"/>
        <end position="449"/>
    </location>
</feature>
<evidence type="ECO:0000313" key="3">
    <source>
        <dbReference type="WBParaSite" id="Csp11.Scaffold582.g4699.t1"/>
    </source>
</evidence>
<organism evidence="2 3">
    <name type="scientific">Caenorhabditis tropicalis</name>
    <dbReference type="NCBI Taxonomy" id="1561998"/>
    <lineage>
        <taxon>Eukaryota</taxon>
        <taxon>Metazoa</taxon>
        <taxon>Ecdysozoa</taxon>
        <taxon>Nematoda</taxon>
        <taxon>Chromadorea</taxon>
        <taxon>Rhabditida</taxon>
        <taxon>Rhabditina</taxon>
        <taxon>Rhabditomorpha</taxon>
        <taxon>Rhabditoidea</taxon>
        <taxon>Rhabditidae</taxon>
        <taxon>Peloderinae</taxon>
        <taxon>Caenorhabditis</taxon>
    </lineage>
</organism>
<feature type="compositionally biased region" description="Basic and acidic residues" evidence="1">
    <location>
        <begin position="1312"/>
        <end position="1332"/>
    </location>
</feature>
<feature type="region of interest" description="Disordered" evidence="1">
    <location>
        <begin position="485"/>
        <end position="539"/>
    </location>
</feature>
<accession>A0A1I7TCZ2</accession>
<feature type="compositionally biased region" description="Basic and acidic residues" evidence="1">
    <location>
        <begin position="1475"/>
        <end position="1485"/>
    </location>
</feature>
<dbReference type="WBParaSite" id="Csp11.Scaffold582.g4699.t1">
    <property type="protein sequence ID" value="Csp11.Scaffold582.g4699.t1"/>
    <property type="gene ID" value="Csp11.Scaffold582.g4699"/>
</dbReference>
<feature type="region of interest" description="Disordered" evidence="1">
    <location>
        <begin position="1291"/>
        <end position="1332"/>
    </location>
</feature>
<feature type="region of interest" description="Disordered" evidence="1">
    <location>
        <begin position="950"/>
        <end position="972"/>
    </location>
</feature>
<dbReference type="Proteomes" id="UP000095282">
    <property type="component" value="Unplaced"/>
</dbReference>
<dbReference type="STRING" id="1561998.A0A1I7TCZ2"/>
<feature type="region of interest" description="Disordered" evidence="1">
    <location>
        <begin position="1705"/>
        <end position="1739"/>
    </location>
</feature>
<feature type="compositionally biased region" description="Polar residues" evidence="1">
    <location>
        <begin position="485"/>
        <end position="509"/>
    </location>
</feature>
<dbReference type="eggNOG" id="ENOG502TGN4">
    <property type="taxonomic scope" value="Eukaryota"/>
</dbReference>